<dbReference type="InterPro" id="IPR011992">
    <property type="entry name" value="EF-hand-dom_pair"/>
</dbReference>
<evidence type="ECO:0000313" key="3">
    <source>
        <dbReference type="EMBL" id="CAL5139592.1"/>
    </source>
</evidence>
<protein>
    <recommendedName>
        <fullName evidence="2">EF-hand domain-containing protein</fullName>
    </recommendedName>
</protein>
<name>A0AAV2TT16_CALDB</name>
<dbReference type="SMART" id="SM00054">
    <property type="entry name" value="EFh"/>
    <property type="match status" value="1"/>
</dbReference>
<sequence length="82" mass="9377">MDDREIEEIFRLIDRNGDGLLSKHEMKKFFKNHGVKYRGKEIKAFMQRTGSPKGRKINVSDLKSALRTRVGNAGVGGIQTHY</sequence>
<evidence type="ECO:0000259" key="2">
    <source>
        <dbReference type="PROSITE" id="PS50222"/>
    </source>
</evidence>
<dbReference type="PROSITE" id="PS50222">
    <property type="entry name" value="EF_HAND_2"/>
    <property type="match status" value="1"/>
</dbReference>
<dbReference type="Pfam" id="PF13499">
    <property type="entry name" value="EF-hand_7"/>
    <property type="match status" value="1"/>
</dbReference>
<dbReference type="Proteomes" id="UP001497525">
    <property type="component" value="Unassembled WGS sequence"/>
</dbReference>
<keyword evidence="1" id="KW-0106">Calcium</keyword>
<dbReference type="Gene3D" id="1.10.238.10">
    <property type="entry name" value="EF-hand"/>
    <property type="match status" value="1"/>
</dbReference>
<dbReference type="CDD" id="cd00051">
    <property type="entry name" value="EFh"/>
    <property type="match status" value="1"/>
</dbReference>
<reference evidence="3" key="1">
    <citation type="submission" date="2024-06" db="EMBL/GenBank/DDBJ databases">
        <authorList>
            <person name="Liu X."/>
            <person name="Lenzi L."/>
            <person name="Haldenby T S."/>
            <person name="Uol C."/>
        </authorList>
    </citation>
    <scope>NUCLEOTIDE SEQUENCE</scope>
</reference>
<evidence type="ECO:0000313" key="4">
    <source>
        <dbReference type="Proteomes" id="UP001497525"/>
    </source>
</evidence>
<proteinExistence type="predicted"/>
<feature type="domain" description="EF-hand" evidence="2">
    <location>
        <begin position="1"/>
        <end position="36"/>
    </location>
</feature>
<accession>A0AAV2TT16</accession>
<dbReference type="GO" id="GO:0005509">
    <property type="term" value="F:calcium ion binding"/>
    <property type="evidence" value="ECO:0007669"/>
    <property type="project" value="InterPro"/>
</dbReference>
<dbReference type="InterPro" id="IPR018247">
    <property type="entry name" value="EF_Hand_1_Ca_BS"/>
</dbReference>
<dbReference type="PROSITE" id="PS00018">
    <property type="entry name" value="EF_HAND_1"/>
    <property type="match status" value="1"/>
</dbReference>
<dbReference type="InterPro" id="IPR002048">
    <property type="entry name" value="EF_hand_dom"/>
</dbReference>
<gene>
    <name evidence="3" type="ORF">CDAUBV1_LOCUS14712</name>
</gene>
<comment type="caution">
    <text evidence="3">The sequence shown here is derived from an EMBL/GenBank/DDBJ whole genome shotgun (WGS) entry which is preliminary data.</text>
</comment>
<dbReference type="SUPFAM" id="SSF47473">
    <property type="entry name" value="EF-hand"/>
    <property type="match status" value="1"/>
</dbReference>
<dbReference type="EMBL" id="CAXLJL010000612">
    <property type="protein sequence ID" value="CAL5139592.1"/>
    <property type="molecule type" value="Genomic_DNA"/>
</dbReference>
<organism evidence="3 4">
    <name type="scientific">Calicophoron daubneyi</name>
    <name type="common">Rumen fluke</name>
    <name type="synonym">Paramphistomum daubneyi</name>
    <dbReference type="NCBI Taxonomy" id="300641"/>
    <lineage>
        <taxon>Eukaryota</taxon>
        <taxon>Metazoa</taxon>
        <taxon>Spiralia</taxon>
        <taxon>Lophotrochozoa</taxon>
        <taxon>Platyhelminthes</taxon>
        <taxon>Trematoda</taxon>
        <taxon>Digenea</taxon>
        <taxon>Plagiorchiida</taxon>
        <taxon>Pronocephalata</taxon>
        <taxon>Paramphistomoidea</taxon>
        <taxon>Paramphistomidae</taxon>
        <taxon>Calicophoron</taxon>
    </lineage>
</organism>
<dbReference type="AlphaFoldDB" id="A0AAV2TT16"/>
<evidence type="ECO:0000256" key="1">
    <source>
        <dbReference type="ARBA" id="ARBA00022837"/>
    </source>
</evidence>